<dbReference type="Pfam" id="PF04376">
    <property type="entry name" value="ATE_N"/>
    <property type="match status" value="1"/>
</dbReference>
<comment type="caution">
    <text evidence="7">The sequence shown here is derived from an EMBL/GenBank/DDBJ whole genome shotgun (WGS) entry which is preliminary data.</text>
</comment>
<keyword evidence="1 4" id="KW-0963">Cytoplasm</keyword>
<protein>
    <recommendedName>
        <fullName evidence="4">Aspartate/glutamate leucyltransferase</fullName>
        <ecNumber evidence="4">2.3.2.29</ecNumber>
    </recommendedName>
</protein>
<comment type="similarity">
    <text evidence="4">Belongs to the R-transferase family. Bpt subfamily.</text>
</comment>
<keyword evidence="3 4" id="KW-0012">Acyltransferase</keyword>
<dbReference type="NCBIfam" id="NF002341">
    <property type="entry name" value="PRK01305.1-1"/>
    <property type="match status" value="1"/>
</dbReference>
<evidence type="ECO:0000313" key="7">
    <source>
        <dbReference type="EMBL" id="ESS69317.1"/>
    </source>
</evidence>
<dbReference type="InterPro" id="IPR030700">
    <property type="entry name" value="N-end_Aminoacyl_Trfase"/>
</dbReference>
<name>V5BSZ3_9GAMM</name>
<dbReference type="GO" id="GO:0008914">
    <property type="term" value="F:leucyl-tRNA--protein transferase activity"/>
    <property type="evidence" value="ECO:0007669"/>
    <property type="project" value="UniProtKB-UniRule"/>
</dbReference>
<organism evidence="7 8">
    <name type="scientific">Methyloglobulus morosus KoM1</name>
    <dbReference type="NCBI Taxonomy" id="1116472"/>
    <lineage>
        <taxon>Bacteria</taxon>
        <taxon>Pseudomonadati</taxon>
        <taxon>Pseudomonadota</taxon>
        <taxon>Gammaproteobacteria</taxon>
        <taxon>Methylococcales</taxon>
        <taxon>Methylococcaceae</taxon>
        <taxon>Methyloglobulus</taxon>
    </lineage>
</organism>
<evidence type="ECO:0000256" key="1">
    <source>
        <dbReference type="ARBA" id="ARBA00022490"/>
    </source>
</evidence>
<dbReference type="HAMAP" id="MF_00689">
    <property type="entry name" value="Bpt"/>
    <property type="match status" value="1"/>
</dbReference>
<dbReference type="InterPro" id="IPR017138">
    <property type="entry name" value="Asp_Glu_LeuTrfase"/>
</dbReference>
<dbReference type="PIRSF" id="PIRSF037208">
    <property type="entry name" value="ATE_pro_prd"/>
    <property type="match status" value="1"/>
</dbReference>
<dbReference type="eggNOG" id="COG2935">
    <property type="taxonomic scope" value="Bacteria"/>
</dbReference>
<evidence type="ECO:0000259" key="6">
    <source>
        <dbReference type="Pfam" id="PF04377"/>
    </source>
</evidence>
<keyword evidence="8" id="KW-1185">Reference proteome</keyword>
<comment type="subcellular location">
    <subcellularLocation>
        <location evidence="4">Cytoplasm</location>
    </subcellularLocation>
</comment>
<evidence type="ECO:0000313" key="8">
    <source>
        <dbReference type="Proteomes" id="UP000017842"/>
    </source>
</evidence>
<dbReference type="STRING" id="1116472.MGMO_137c00110"/>
<dbReference type="GO" id="GO:0004057">
    <property type="term" value="F:arginyl-tRNA--protein transferase activity"/>
    <property type="evidence" value="ECO:0007669"/>
    <property type="project" value="InterPro"/>
</dbReference>
<dbReference type="EC" id="2.3.2.29" evidence="4"/>
<dbReference type="GO" id="GO:0071596">
    <property type="term" value="P:ubiquitin-dependent protein catabolic process via the N-end rule pathway"/>
    <property type="evidence" value="ECO:0007669"/>
    <property type="project" value="InterPro"/>
</dbReference>
<sequence>MISIPLFLTDKHPCSYLDDEVAQPAFVHPLFDMTNGIYSELIKQGYRRSGDEVYSPHCPNCSACIPARLRVADFIPSRSQKRCLSKNRHTRVVDKPAEFDKSHYGMYLRYQAARHGDGSMAQSSPNDYLSFLKSTWCDTHFVEFLIAGELAAIAVVDHLDNALSAVYTFFDPKFSEYSLGMNAVLWQIEWAKQLQKEFLYLGFWIKRCKKMSYKSDYQPLQIFKDKQWTLHSG</sequence>
<dbReference type="InterPro" id="IPR007472">
    <property type="entry name" value="N-end_Aminoacyl_Trfase_C"/>
</dbReference>
<comment type="function">
    <text evidence="4">Functions in the N-end rule pathway of protein degradation where it conjugates Leu from its aminoacyl-tRNA to the N-termini of proteins containing an N-terminal aspartate or glutamate.</text>
</comment>
<dbReference type="SUPFAM" id="SSF55729">
    <property type="entry name" value="Acyl-CoA N-acyltransferases (Nat)"/>
    <property type="match status" value="1"/>
</dbReference>
<dbReference type="OrthoDB" id="9782022at2"/>
<dbReference type="GO" id="GO:0005737">
    <property type="term" value="C:cytoplasm"/>
    <property type="evidence" value="ECO:0007669"/>
    <property type="project" value="UniProtKB-SubCell"/>
</dbReference>
<dbReference type="EMBL" id="AYLO01000127">
    <property type="protein sequence ID" value="ESS69317.1"/>
    <property type="molecule type" value="Genomic_DNA"/>
</dbReference>
<accession>V5BSZ3</accession>
<dbReference type="RefSeq" id="WP_023496057.1">
    <property type="nucleotide sequence ID" value="NZ_AYLO01000127.1"/>
</dbReference>
<dbReference type="Proteomes" id="UP000017842">
    <property type="component" value="Unassembled WGS sequence"/>
</dbReference>
<dbReference type="InterPro" id="IPR016181">
    <property type="entry name" value="Acyl_CoA_acyltransferase"/>
</dbReference>
<dbReference type="PANTHER" id="PTHR21367">
    <property type="entry name" value="ARGININE-TRNA-PROTEIN TRANSFERASE 1"/>
    <property type="match status" value="1"/>
</dbReference>
<evidence type="ECO:0000256" key="2">
    <source>
        <dbReference type="ARBA" id="ARBA00022679"/>
    </source>
</evidence>
<dbReference type="NCBIfam" id="NF002342">
    <property type="entry name" value="PRK01305.1-3"/>
    <property type="match status" value="1"/>
</dbReference>
<feature type="domain" description="N-end rule aminoacyl transferase C-terminal" evidence="6">
    <location>
        <begin position="103"/>
        <end position="223"/>
    </location>
</feature>
<keyword evidence="2 4" id="KW-0808">Transferase</keyword>
<evidence type="ECO:0000256" key="4">
    <source>
        <dbReference type="HAMAP-Rule" id="MF_00689"/>
    </source>
</evidence>
<feature type="domain" description="N-end aminoacyl transferase N-terminal" evidence="5">
    <location>
        <begin position="12"/>
        <end position="82"/>
    </location>
</feature>
<dbReference type="InterPro" id="IPR007471">
    <property type="entry name" value="N-end_Aminoacyl_Trfase_N"/>
</dbReference>
<comment type="catalytic activity">
    <reaction evidence="4">
        <text>N-terminal L-aspartyl-[protein] + L-leucyl-tRNA(Leu) = N-terminal L-leucyl-L-aspartyl-[protein] + tRNA(Leu) + H(+)</text>
        <dbReference type="Rhea" id="RHEA:50420"/>
        <dbReference type="Rhea" id="RHEA-COMP:9613"/>
        <dbReference type="Rhea" id="RHEA-COMP:9622"/>
        <dbReference type="Rhea" id="RHEA-COMP:12669"/>
        <dbReference type="Rhea" id="RHEA-COMP:12674"/>
        <dbReference type="ChEBI" id="CHEBI:15378"/>
        <dbReference type="ChEBI" id="CHEBI:64720"/>
        <dbReference type="ChEBI" id="CHEBI:78442"/>
        <dbReference type="ChEBI" id="CHEBI:78494"/>
        <dbReference type="ChEBI" id="CHEBI:133042"/>
        <dbReference type="EC" id="2.3.2.29"/>
    </reaction>
</comment>
<gene>
    <name evidence="7" type="primary">ate</name>
    <name evidence="4" type="synonym">bpt</name>
    <name evidence="7" type="ORF">MGMO_137c00110</name>
</gene>
<dbReference type="AlphaFoldDB" id="V5BSZ3"/>
<dbReference type="NCBIfam" id="NF002346">
    <property type="entry name" value="PRK01305.2-3"/>
    <property type="match status" value="1"/>
</dbReference>
<comment type="catalytic activity">
    <reaction evidence="4">
        <text>N-terminal L-glutamyl-[protein] + L-leucyl-tRNA(Leu) = N-terminal L-leucyl-L-glutamyl-[protein] + tRNA(Leu) + H(+)</text>
        <dbReference type="Rhea" id="RHEA:50412"/>
        <dbReference type="Rhea" id="RHEA-COMP:9613"/>
        <dbReference type="Rhea" id="RHEA-COMP:9622"/>
        <dbReference type="Rhea" id="RHEA-COMP:12664"/>
        <dbReference type="Rhea" id="RHEA-COMP:12668"/>
        <dbReference type="ChEBI" id="CHEBI:15378"/>
        <dbReference type="ChEBI" id="CHEBI:64721"/>
        <dbReference type="ChEBI" id="CHEBI:78442"/>
        <dbReference type="ChEBI" id="CHEBI:78494"/>
        <dbReference type="ChEBI" id="CHEBI:133041"/>
        <dbReference type="EC" id="2.3.2.29"/>
    </reaction>
</comment>
<evidence type="ECO:0000256" key="3">
    <source>
        <dbReference type="ARBA" id="ARBA00023315"/>
    </source>
</evidence>
<dbReference type="PANTHER" id="PTHR21367:SF1">
    <property type="entry name" value="ARGINYL-TRNA--PROTEIN TRANSFERASE 1"/>
    <property type="match status" value="1"/>
</dbReference>
<proteinExistence type="inferred from homology"/>
<evidence type="ECO:0000259" key="5">
    <source>
        <dbReference type="Pfam" id="PF04376"/>
    </source>
</evidence>
<dbReference type="PATRIC" id="fig|1116472.3.peg.3424"/>
<reference evidence="7 8" key="1">
    <citation type="journal article" date="2013" name="Genome Announc.">
        <title>Draft Genome Sequence of the Methanotrophic Gammaproteobacterium Methyloglobulus morosus DSM 22980 Strain KoM1.</title>
        <authorList>
            <person name="Poehlein A."/>
            <person name="Deutzmann J.S."/>
            <person name="Daniel R."/>
            <person name="Simeonova D.D."/>
        </authorList>
    </citation>
    <scope>NUCLEOTIDE SEQUENCE [LARGE SCALE GENOMIC DNA]</scope>
    <source>
        <strain evidence="7 8">KoM1</strain>
    </source>
</reference>
<dbReference type="Pfam" id="PF04377">
    <property type="entry name" value="ATE_C"/>
    <property type="match status" value="1"/>
</dbReference>